<dbReference type="Proteomes" id="UP001161438">
    <property type="component" value="Chromosome 16"/>
</dbReference>
<dbReference type="AlphaFoldDB" id="A0AA35IU18"/>
<accession>A0AA35IU18</accession>
<dbReference type="PANTHER" id="PTHR28038">
    <property type="entry name" value="ADL329WP"/>
    <property type="match status" value="1"/>
</dbReference>
<evidence type="ECO:0000256" key="1">
    <source>
        <dbReference type="SAM" id="MobiDB-lite"/>
    </source>
</evidence>
<name>A0AA35IU18_SACMI</name>
<dbReference type="EMBL" id="OX365772">
    <property type="protein sequence ID" value="CAI4036928.1"/>
    <property type="molecule type" value="Genomic_DNA"/>
</dbReference>
<feature type="compositionally biased region" description="Acidic residues" evidence="1">
    <location>
        <begin position="131"/>
        <end position="140"/>
    </location>
</feature>
<organism evidence="2 3">
    <name type="scientific">Saccharomyces mikatae IFO 1815</name>
    <dbReference type="NCBI Taxonomy" id="226126"/>
    <lineage>
        <taxon>Eukaryota</taxon>
        <taxon>Fungi</taxon>
        <taxon>Dikarya</taxon>
        <taxon>Ascomycota</taxon>
        <taxon>Saccharomycotina</taxon>
        <taxon>Saccharomycetes</taxon>
        <taxon>Saccharomycetales</taxon>
        <taxon>Saccharomycetaceae</taxon>
        <taxon>Saccharomyces</taxon>
    </lineage>
</organism>
<reference evidence="2" key="1">
    <citation type="submission" date="2022-10" db="EMBL/GenBank/DDBJ databases">
        <authorList>
            <person name="Byrne P K."/>
        </authorList>
    </citation>
    <scope>NUCLEOTIDE SEQUENCE</scope>
    <source>
        <strain evidence="2">IFO1815</strain>
    </source>
</reference>
<protein>
    <submittedName>
        <fullName evidence="2">Uncharacterized protein</fullName>
    </submittedName>
</protein>
<sequence length="140" mass="15459">MTLNNVARPDLCVSYKKIAPPKGLYTATPSISGVVNQSMPMAAIFLRNKFIAWFSLIQSVHYYLNTDEDIVAAYKEDKTPSTMDQPPVIKLFMSLIGLCVCYMNLAFPQQIAPPSSSASKGKTETVVETTTEVETETTKQ</sequence>
<evidence type="ECO:0000313" key="3">
    <source>
        <dbReference type="Proteomes" id="UP001161438"/>
    </source>
</evidence>
<evidence type="ECO:0000313" key="2">
    <source>
        <dbReference type="EMBL" id="CAI4036928.1"/>
    </source>
</evidence>
<dbReference type="PANTHER" id="PTHR28038:SF1">
    <property type="entry name" value="ADL329WP"/>
    <property type="match status" value="1"/>
</dbReference>
<keyword evidence="3" id="KW-1185">Reference proteome</keyword>
<dbReference type="RefSeq" id="XP_056080045.1">
    <property type="nucleotide sequence ID" value="XM_056226314.1"/>
</dbReference>
<proteinExistence type="predicted"/>
<gene>
    <name evidence="2" type="primary">SMKI16G2250</name>
    <name evidence="2" type="ORF">SMKI_16G2250</name>
</gene>
<feature type="region of interest" description="Disordered" evidence="1">
    <location>
        <begin position="112"/>
        <end position="140"/>
    </location>
</feature>
<feature type="compositionally biased region" description="Low complexity" evidence="1">
    <location>
        <begin position="112"/>
        <end position="130"/>
    </location>
</feature>
<dbReference type="GeneID" id="80921853"/>